<dbReference type="PANTHER" id="PTHR48081:SF8">
    <property type="entry name" value="ALPHA_BETA HYDROLASE FOLD-3 DOMAIN-CONTAINING PROTEIN-RELATED"/>
    <property type="match status" value="1"/>
</dbReference>
<feature type="domain" description="Alpha/beta hydrolase fold-3" evidence="2">
    <location>
        <begin position="83"/>
        <end position="288"/>
    </location>
</feature>
<gene>
    <name evidence="3" type="ORF">GH811_00610</name>
</gene>
<comment type="caution">
    <text evidence="3">The sequence shown here is derived from an EMBL/GenBank/DDBJ whole genome shotgun (WGS) entry which is preliminary data.</text>
</comment>
<accession>A0ABR6YSH2</accession>
<evidence type="ECO:0000313" key="3">
    <source>
        <dbReference type="EMBL" id="MBC3898114.1"/>
    </source>
</evidence>
<dbReference type="Proteomes" id="UP000622405">
    <property type="component" value="Unassembled WGS sequence"/>
</dbReference>
<sequence length="316" mass="35394">MSDLEIVLHKDLTGYEKTAMPNLKLSPFLIKTINSIASMSVALSRLKKGLVKQRKSISAIDGGTIQLTIYEPNNPDQERSPCLVYYHGGAFVLRDFGYMHKKTCEYALRSGCKIVFVHYRLAPDHTATIILEDCYTSLEWVKDHSLELGIDPNRIAVGGDSAGGALAAAVTQLSRDRRGPRLCFQMLIYPVTDASQETESARNFVNTPGWNANLNKQMWHYYLEKADTEMMKYISPISNPSLENLPASYIEVEEWDCLRDEGIAYAKKLESCGNEVTLNYLKGTFHGFDINLKKSIVQAALNARISALQNAFKLPT</sequence>
<reference evidence="3 4" key="1">
    <citation type="journal article" date="2020" name="mSystems">
        <title>Defining Genomic and Predicted Metabolic Features of the Acetobacterium Genus.</title>
        <authorList>
            <person name="Ross D.E."/>
            <person name="Marshall C.W."/>
            <person name="Gulliver D."/>
            <person name="May H.D."/>
            <person name="Norman R.S."/>
        </authorList>
    </citation>
    <scope>NUCLEOTIDE SEQUENCE [LARGE SCALE GENOMIC DNA]</scope>
    <source>
        <strain evidence="3 4">DSM 4132</strain>
    </source>
</reference>
<dbReference type="PANTHER" id="PTHR48081">
    <property type="entry name" value="AB HYDROLASE SUPERFAMILY PROTEIN C4A8.06C"/>
    <property type="match status" value="1"/>
</dbReference>
<proteinExistence type="predicted"/>
<dbReference type="Pfam" id="PF07859">
    <property type="entry name" value="Abhydrolase_3"/>
    <property type="match status" value="1"/>
</dbReference>
<evidence type="ECO:0000259" key="2">
    <source>
        <dbReference type="Pfam" id="PF07859"/>
    </source>
</evidence>
<name>A0ABR6YSH2_9FIRM</name>
<dbReference type="InterPro" id="IPR013094">
    <property type="entry name" value="AB_hydrolase_3"/>
</dbReference>
<dbReference type="Gene3D" id="3.40.50.1820">
    <property type="entry name" value="alpha/beta hydrolase"/>
    <property type="match status" value="1"/>
</dbReference>
<dbReference type="InterPro" id="IPR050300">
    <property type="entry name" value="GDXG_lipolytic_enzyme"/>
</dbReference>
<keyword evidence="4" id="KW-1185">Reference proteome</keyword>
<dbReference type="SUPFAM" id="SSF53474">
    <property type="entry name" value="alpha/beta-Hydrolases"/>
    <property type="match status" value="1"/>
</dbReference>
<dbReference type="EMBL" id="WJBE01000001">
    <property type="protein sequence ID" value="MBC3898114.1"/>
    <property type="molecule type" value="Genomic_DNA"/>
</dbReference>
<keyword evidence="1 3" id="KW-0378">Hydrolase</keyword>
<evidence type="ECO:0000256" key="1">
    <source>
        <dbReference type="ARBA" id="ARBA00022801"/>
    </source>
</evidence>
<organism evidence="3 4">
    <name type="scientific">Acetobacterium malicum</name>
    <dbReference type="NCBI Taxonomy" id="52692"/>
    <lineage>
        <taxon>Bacteria</taxon>
        <taxon>Bacillati</taxon>
        <taxon>Bacillota</taxon>
        <taxon>Clostridia</taxon>
        <taxon>Eubacteriales</taxon>
        <taxon>Eubacteriaceae</taxon>
        <taxon>Acetobacterium</taxon>
    </lineage>
</organism>
<evidence type="ECO:0000313" key="4">
    <source>
        <dbReference type="Proteomes" id="UP000622405"/>
    </source>
</evidence>
<protein>
    <submittedName>
        <fullName evidence="3">Alpha/beta hydrolase fold domain-containing protein</fullName>
    </submittedName>
</protein>
<dbReference type="InterPro" id="IPR029058">
    <property type="entry name" value="AB_hydrolase_fold"/>
</dbReference>
<dbReference type="GO" id="GO:0016787">
    <property type="term" value="F:hydrolase activity"/>
    <property type="evidence" value="ECO:0007669"/>
    <property type="project" value="UniProtKB-KW"/>
</dbReference>